<keyword evidence="5 8" id="KW-0457">Lysine biosynthesis</keyword>
<keyword evidence="8" id="KW-0963">Cytoplasm</keyword>
<dbReference type="UniPathway" id="UPA00034">
    <property type="reaction ID" value="UER00025"/>
</dbReference>
<feature type="binding site" evidence="8">
    <location>
        <position position="13"/>
    </location>
    <ligand>
        <name>substrate</name>
    </ligand>
</feature>
<evidence type="ECO:0000256" key="8">
    <source>
        <dbReference type="HAMAP-Rule" id="MF_00197"/>
    </source>
</evidence>
<comment type="function">
    <text evidence="8">Catalyzes the stereoinversion of LL-2,6-diaminopimelate (L,L-DAP) to meso-diaminopimelate (meso-DAP), a precursor of L-lysine and an essential component of the bacterial peptidoglycan.</text>
</comment>
<keyword evidence="6 8" id="KW-0413">Isomerase</keyword>
<feature type="binding site" evidence="8">
    <location>
        <position position="65"/>
    </location>
    <ligand>
        <name>substrate</name>
    </ligand>
</feature>
<dbReference type="GO" id="GO:0005829">
    <property type="term" value="C:cytosol"/>
    <property type="evidence" value="ECO:0007669"/>
    <property type="project" value="TreeGrafter"/>
</dbReference>
<comment type="pathway">
    <text evidence="1 8">Amino-acid biosynthesis; L-lysine biosynthesis via DAP pathway; DL-2,6-diaminopimelate from LL-2,6-diaminopimelate: step 1/1.</text>
</comment>
<keyword evidence="11" id="KW-1185">Reference proteome</keyword>
<feature type="active site" description="Proton donor" evidence="8">
    <location>
        <position position="74"/>
    </location>
</feature>
<comment type="subunit">
    <text evidence="8">Homodimer.</text>
</comment>
<feature type="active site" evidence="9">
    <location>
        <position position="74"/>
    </location>
</feature>
<dbReference type="GO" id="GO:0009089">
    <property type="term" value="P:lysine biosynthetic process via diaminopimelate"/>
    <property type="evidence" value="ECO:0007669"/>
    <property type="project" value="UniProtKB-UniRule"/>
</dbReference>
<dbReference type="EMBL" id="LYMM01000033">
    <property type="protein sequence ID" value="PNU04577.1"/>
    <property type="molecule type" value="Genomic_DNA"/>
</dbReference>
<dbReference type="Pfam" id="PF01678">
    <property type="entry name" value="DAP_epimerase"/>
    <property type="match status" value="2"/>
</dbReference>
<dbReference type="EC" id="5.1.1.7" evidence="3 8"/>
<dbReference type="InterPro" id="IPR001653">
    <property type="entry name" value="DAP_epimerase_DapF"/>
</dbReference>
<dbReference type="SUPFAM" id="SSF54506">
    <property type="entry name" value="Diaminopimelate epimerase-like"/>
    <property type="match status" value="2"/>
</dbReference>
<evidence type="ECO:0000256" key="6">
    <source>
        <dbReference type="ARBA" id="ARBA00023235"/>
    </source>
</evidence>
<dbReference type="PANTHER" id="PTHR31689">
    <property type="entry name" value="DIAMINOPIMELATE EPIMERASE, CHLOROPLASTIC"/>
    <property type="match status" value="1"/>
</dbReference>
<dbReference type="AlphaFoldDB" id="A0A2K2G0M7"/>
<dbReference type="InterPro" id="IPR018510">
    <property type="entry name" value="DAP_epimerase_AS"/>
</dbReference>
<gene>
    <name evidence="8" type="primary">dapF</name>
    <name evidence="10" type="ORF">A8V01_19395</name>
</gene>
<feature type="binding site" evidence="8">
    <location>
        <position position="149"/>
    </location>
    <ligand>
        <name>substrate</name>
    </ligand>
</feature>
<dbReference type="HAMAP" id="MF_00197">
    <property type="entry name" value="DAP_epimerase"/>
    <property type="match status" value="1"/>
</dbReference>
<evidence type="ECO:0000256" key="9">
    <source>
        <dbReference type="PROSITE-ProRule" id="PRU10125"/>
    </source>
</evidence>
<dbReference type="Proteomes" id="UP000236327">
    <property type="component" value="Unassembled WGS sequence"/>
</dbReference>
<feature type="binding site" evidence="8">
    <location>
        <begin position="200"/>
        <end position="201"/>
    </location>
    <ligand>
        <name>substrate</name>
    </ligand>
</feature>
<dbReference type="PANTHER" id="PTHR31689:SF0">
    <property type="entry name" value="DIAMINOPIMELATE EPIMERASE"/>
    <property type="match status" value="1"/>
</dbReference>
<evidence type="ECO:0000256" key="3">
    <source>
        <dbReference type="ARBA" id="ARBA00013080"/>
    </source>
</evidence>
<comment type="caution">
    <text evidence="10">The sequence shown here is derived from an EMBL/GenBank/DDBJ whole genome shotgun (WGS) entry which is preliminary data.</text>
</comment>
<dbReference type="PROSITE" id="PS01326">
    <property type="entry name" value="DAP_EPIMERASE"/>
    <property type="match status" value="1"/>
</dbReference>
<dbReference type="OrthoDB" id="9805408at2"/>
<comment type="catalytic activity">
    <reaction evidence="7 8">
        <text>(2S,6S)-2,6-diaminopimelate = meso-2,6-diaminopimelate</text>
        <dbReference type="Rhea" id="RHEA:15393"/>
        <dbReference type="ChEBI" id="CHEBI:57609"/>
        <dbReference type="ChEBI" id="CHEBI:57791"/>
        <dbReference type="EC" id="5.1.1.7"/>
    </reaction>
</comment>
<accession>A0A2K2G0M7</accession>
<feature type="active site" description="Proton acceptor" evidence="8">
    <location>
        <position position="209"/>
    </location>
</feature>
<feature type="binding site" evidence="8">
    <location>
        <position position="182"/>
    </location>
    <ligand>
        <name>substrate</name>
    </ligand>
</feature>
<protein>
    <recommendedName>
        <fullName evidence="3 8">Diaminopimelate epimerase</fullName>
        <shortName evidence="8">DAP epimerase</shortName>
        <ecNumber evidence="3 8">5.1.1.7</ecNumber>
    </recommendedName>
    <alternativeName>
        <fullName evidence="8">PLP-independent amino acid racemase</fullName>
    </alternativeName>
</protein>
<evidence type="ECO:0000313" key="10">
    <source>
        <dbReference type="EMBL" id="PNU04577.1"/>
    </source>
</evidence>
<dbReference type="GO" id="GO:0008837">
    <property type="term" value="F:diaminopimelate epimerase activity"/>
    <property type="evidence" value="ECO:0007669"/>
    <property type="project" value="UniProtKB-UniRule"/>
</dbReference>
<evidence type="ECO:0000256" key="7">
    <source>
        <dbReference type="ARBA" id="ARBA00051712"/>
    </source>
</evidence>
<comment type="subcellular location">
    <subcellularLocation>
        <location evidence="8">Cytoplasm</location>
    </subcellularLocation>
</comment>
<feature type="binding site" evidence="8">
    <location>
        <begin position="75"/>
        <end position="76"/>
    </location>
    <ligand>
        <name>substrate</name>
    </ligand>
</feature>
<evidence type="ECO:0000256" key="5">
    <source>
        <dbReference type="ARBA" id="ARBA00023154"/>
    </source>
</evidence>
<dbReference type="NCBIfam" id="TIGR00652">
    <property type="entry name" value="DapF"/>
    <property type="match status" value="1"/>
</dbReference>
<feature type="site" description="Could be important to modulate the pK values of the two catalytic cysteine residues" evidence="8">
    <location>
        <position position="151"/>
    </location>
</feature>
<proteinExistence type="inferred from homology"/>
<evidence type="ECO:0000256" key="2">
    <source>
        <dbReference type="ARBA" id="ARBA00010219"/>
    </source>
</evidence>
<keyword evidence="4 8" id="KW-0028">Amino-acid biosynthesis</keyword>
<feature type="site" description="Could be important to modulate the pK values of the two catalytic cysteine residues" evidence="8">
    <location>
        <position position="200"/>
    </location>
</feature>
<organism evidence="10 11">
    <name type="scientific">Novosphingobium guangzhouense</name>
    <dbReference type="NCBI Taxonomy" id="1850347"/>
    <lineage>
        <taxon>Bacteria</taxon>
        <taxon>Pseudomonadati</taxon>
        <taxon>Pseudomonadota</taxon>
        <taxon>Alphaproteobacteria</taxon>
        <taxon>Sphingomonadales</taxon>
        <taxon>Sphingomonadaceae</taxon>
        <taxon>Novosphingobium</taxon>
    </lineage>
</organism>
<evidence type="ECO:0000313" key="11">
    <source>
        <dbReference type="Proteomes" id="UP000236327"/>
    </source>
</evidence>
<dbReference type="Gene3D" id="3.10.310.10">
    <property type="entry name" value="Diaminopimelate Epimerase, Chain A, domain 1"/>
    <property type="match status" value="2"/>
</dbReference>
<dbReference type="RefSeq" id="WP_103096117.1">
    <property type="nucleotide sequence ID" value="NZ_LYMM01000033.1"/>
</dbReference>
<feature type="binding site" evidence="8">
    <location>
        <position position="47"/>
    </location>
    <ligand>
        <name>substrate</name>
    </ligand>
</feature>
<reference evidence="10 11" key="1">
    <citation type="submission" date="2016-05" db="EMBL/GenBank/DDBJ databases">
        <title>Complete genome sequence of Novosphingobium guangzhouense SA925(T).</title>
        <authorList>
            <person name="Sha S."/>
        </authorList>
    </citation>
    <scope>NUCLEOTIDE SEQUENCE [LARGE SCALE GENOMIC DNA]</scope>
    <source>
        <strain evidence="10 11">SA925</strain>
    </source>
</reference>
<comment type="similarity">
    <text evidence="2 8">Belongs to the diaminopimelate epimerase family.</text>
</comment>
<sequence>MRIDFTKMHGLGNDFIVLDARSRPLPPVDAAFAAALADRHTGIGCDQLIVLEPSIDADFRMRIFNADGSEVEACGNATRAVGLLHGKPARIETLGGLVASTPTDAGISVQMGKPRFDWDAIPLAYAMDTHAMPVAWEELTNPIAVNVGNPHVIFFVADPYAIDMARIGPMIETDPLFPERINVNVAAITARDAITLRVWERGAGLTRACGTGACATAIGAMKRGLVDRRVTVTLPGGPLVIEWREDGEIIMTGPATEAFRGSFDATDFGAHLRIPV</sequence>
<name>A0A2K2G0M7_9SPHN</name>
<evidence type="ECO:0000256" key="1">
    <source>
        <dbReference type="ARBA" id="ARBA00005196"/>
    </source>
</evidence>
<evidence type="ECO:0000256" key="4">
    <source>
        <dbReference type="ARBA" id="ARBA00022605"/>
    </source>
</evidence>
<feature type="binding site" evidence="8">
    <location>
        <begin position="210"/>
        <end position="211"/>
    </location>
    <ligand>
        <name>substrate</name>
    </ligand>
</feature>